<proteinExistence type="predicted"/>
<protein>
    <submittedName>
        <fullName evidence="3">Uncharacterized protein</fullName>
    </submittedName>
</protein>
<name>A0A811SIX1_9POAL</name>
<evidence type="ECO:0000256" key="1">
    <source>
        <dbReference type="SAM" id="Coils"/>
    </source>
</evidence>
<evidence type="ECO:0000313" key="4">
    <source>
        <dbReference type="Proteomes" id="UP000604825"/>
    </source>
</evidence>
<evidence type="ECO:0000256" key="2">
    <source>
        <dbReference type="SAM" id="MobiDB-lite"/>
    </source>
</evidence>
<evidence type="ECO:0000313" key="3">
    <source>
        <dbReference type="EMBL" id="CAD6340601.1"/>
    </source>
</evidence>
<feature type="coiled-coil region" evidence="1">
    <location>
        <begin position="213"/>
        <end position="261"/>
    </location>
</feature>
<gene>
    <name evidence="3" type="ORF">NCGR_LOCUS64699</name>
</gene>
<sequence>MTRPERWHNLRDKKIGRFACRSSSSVAVKEEVSPTPGFEKTPALKKKAVPTTLPGLKKKAAVITRKEKHLAALMKEKQLAVMKKNARLDMPTSSAMASRSAGKKPAVVLTVDSDSEEEGEPVEARRKERKATQAAAAVPSSSATAPRAADTKMCDHCLEGGARMCRLWLRGGANYGEVSVSRSTHGQVRSYQLPLSTMHEALDAALKPIMKSIGGLQRSVDELKKEKAENEEKEKHLKKNLDDLGDQLASVVQNVHDLQSKLQGAMPPPPANN</sequence>
<dbReference type="AlphaFoldDB" id="A0A811SIX1"/>
<reference evidence="3" key="1">
    <citation type="submission" date="2020-10" db="EMBL/GenBank/DDBJ databases">
        <authorList>
            <person name="Han B."/>
            <person name="Lu T."/>
            <person name="Zhao Q."/>
            <person name="Huang X."/>
            <person name="Zhao Y."/>
        </authorList>
    </citation>
    <scope>NUCLEOTIDE SEQUENCE</scope>
</reference>
<keyword evidence="4" id="KW-1185">Reference proteome</keyword>
<accession>A0A811SIX1</accession>
<dbReference type="EMBL" id="CAJGYO010000019">
    <property type="protein sequence ID" value="CAD6340601.1"/>
    <property type="molecule type" value="Genomic_DNA"/>
</dbReference>
<feature type="region of interest" description="Disordered" evidence="2">
    <location>
        <begin position="93"/>
        <end position="149"/>
    </location>
</feature>
<keyword evidence="1" id="KW-0175">Coiled coil</keyword>
<feature type="compositionally biased region" description="Low complexity" evidence="2">
    <location>
        <begin position="132"/>
        <end position="148"/>
    </location>
</feature>
<organism evidence="3 4">
    <name type="scientific">Miscanthus lutarioriparius</name>
    <dbReference type="NCBI Taxonomy" id="422564"/>
    <lineage>
        <taxon>Eukaryota</taxon>
        <taxon>Viridiplantae</taxon>
        <taxon>Streptophyta</taxon>
        <taxon>Embryophyta</taxon>
        <taxon>Tracheophyta</taxon>
        <taxon>Spermatophyta</taxon>
        <taxon>Magnoliopsida</taxon>
        <taxon>Liliopsida</taxon>
        <taxon>Poales</taxon>
        <taxon>Poaceae</taxon>
        <taxon>PACMAD clade</taxon>
        <taxon>Panicoideae</taxon>
        <taxon>Andropogonodae</taxon>
        <taxon>Andropogoneae</taxon>
        <taxon>Saccharinae</taxon>
        <taxon>Miscanthus</taxon>
    </lineage>
</organism>
<dbReference type="Proteomes" id="UP000604825">
    <property type="component" value="Unassembled WGS sequence"/>
</dbReference>
<comment type="caution">
    <text evidence="3">The sequence shown here is derived from an EMBL/GenBank/DDBJ whole genome shotgun (WGS) entry which is preliminary data.</text>
</comment>